<dbReference type="PANTHER" id="PTHR10000">
    <property type="entry name" value="PHOSPHOSERINE PHOSPHATASE"/>
    <property type="match status" value="1"/>
</dbReference>
<dbReference type="Pfam" id="PF08282">
    <property type="entry name" value="Hydrolase_3"/>
    <property type="match status" value="1"/>
</dbReference>
<dbReference type="Proteomes" id="UP000051515">
    <property type="component" value="Unassembled WGS sequence"/>
</dbReference>
<dbReference type="STRING" id="1423788.FC78_GL002633"/>
<dbReference type="InterPro" id="IPR023214">
    <property type="entry name" value="HAD_sf"/>
</dbReference>
<keyword evidence="1" id="KW-0378">Hydrolase</keyword>
<dbReference type="InterPro" id="IPR006379">
    <property type="entry name" value="HAD-SF_hydro_IIB"/>
</dbReference>
<dbReference type="RefSeq" id="WP_056953796.1">
    <property type="nucleotide sequence ID" value="NZ_AZDY01000038.1"/>
</dbReference>
<protein>
    <submittedName>
        <fullName evidence="1">HAD superfamily hydrolase</fullName>
    </submittedName>
</protein>
<evidence type="ECO:0000313" key="1">
    <source>
        <dbReference type="EMBL" id="KRK82622.1"/>
    </source>
</evidence>
<dbReference type="SUPFAM" id="SSF56784">
    <property type="entry name" value="HAD-like"/>
    <property type="match status" value="1"/>
</dbReference>
<accession>A0A0R1KGN5</accession>
<dbReference type="GO" id="GO:0005829">
    <property type="term" value="C:cytosol"/>
    <property type="evidence" value="ECO:0007669"/>
    <property type="project" value="TreeGrafter"/>
</dbReference>
<dbReference type="Gene3D" id="3.30.1240.10">
    <property type="match status" value="1"/>
</dbReference>
<dbReference type="GO" id="GO:0016791">
    <property type="term" value="F:phosphatase activity"/>
    <property type="evidence" value="ECO:0007669"/>
    <property type="project" value="TreeGrafter"/>
</dbReference>
<sequence length="249" mass="27858">MKYIFDVDGTLSFDGETIAPVINSAIDDLIAAGNEVIFASARPIRDLLPMIPTFTNQKLIGANGAMISIDQKVRVISKIDLEYYDFLKELINEFQLDYIVDGSWNYSSRITQESFIEKMIDPKNLAKQVALEEIVEPIKTIFVNLDDSLQGKLMTLIKEKTTLNAIGLAGEGTVDITSQNINKAYTLEYLQVDKFVAFGNDRNDLEMLSEAQQSIWINSKPSLLNFGKKADVICEANSEKVAQLIKSFI</sequence>
<dbReference type="Gene3D" id="3.40.50.1000">
    <property type="entry name" value="HAD superfamily/HAD-like"/>
    <property type="match status" value="1"/>
</dbReference>
<dbReference type="NCBIfam" id="TIGR01484">
    <property type="entry name" value="HAD-SF-IIB"/>
    <property type="match status" value="1"/>
</dbReference>
<keyword evidence="2" id="KW-1185">Reference proteome</keyword>
<dbReference type="InterPro" id="IPR036412">
    <property type="entry name" value="HAD-like_sf"/>
</dbReference>
<reference evidence="1 2" key="1">
    <citation type="journal article" date="2015" name="Genome Announc.">
        <title>Expanding the biotechnology potential of lactobacilli through comparative genomics of 213 strains and associated genera.</title>
        <authorList>
            <person name="Sun Z."/>
            <person name="Harris H.M."/>
            <person name="McCann A."/>
            <person name="Guo C."/>
            <person name="Argimon S."/>
            <person name="Zhang W."/>
            <person name="Yang X."/>
            <person name="Jeffery I.B."/>
            <person name="Cooney J.C."/>
            <person name="Kagawa T.F."/>
            <person name="Liu W."/>
            <person name="Song Y."/>
            <person name="Salvetti E."/>
            <person name="Wrobel A."/>
            <person name="Rasinkangas P."/>
            <person name="Parkhill J."/>
            <person name="Rea M.C."/>
            <person name="O'Sullivan O."/>
            <person name="Ritari J."/>
            <person name="Douillard F.P."/>
            <person name="Paul Ross R."/>
            <person name="Yang R."/>
            <person name="Briner A.E."/>
            <person name="Felis G.E."/>
            <person name="de Vos W.M."/>
            <person name="Barrangou R."/>
            <person name="Klaenhammer T.R."/>
            <person name="Caufield P.W."/>
            <person name="Cui Y."/>
            <person name="Zhang H."/>
            <person name="O'Toole P.W."/>
        </authorList>
    </citation>
    <scope>NUCLEOTIDE SEQUENCE [LARGE SCALE GENOMIC DNA]</scope>
    <source>
        <strain evidence="1 2">DSM 19674</strain>
    </source>
</reference>
<dbReference type="AlphaFoldDB" id="A0A0R1KGN5"/>
<name>A0A0R1KGN5_9LACO</name>
<comment type="caution">
    <text evidence="1">The sequence shown here is derived from an EMBL/GenBank/DDBJ whole genome shotgun (WGS) entry which is preliminary data.</text>
</comment>
<organism evidence="1 2">
    <name type="scientific">Companilactobacillus bobalius DSM 19674</name>
    <dbReference type="NCBI Taxonomy" id="1423788"/>
    <lineage>
        <taxon>Bacteria</taxon>
        <taxon>Bacillati</taxon>
        <taxon>Bacillota</taxon>
        <taxon>Bacilli</taxon>
        <taxon>Lactobacillales</taxon>
        <taxon>Lactobacillaceae</taxon>
        <taxon>Companilactobacillus</taxon>
        <taxon>Companilactobacillus bobalius</taxon>
    </lineage>
</organism>
<dbReference type="PANTHER" id="PTHR10000:SF53">
    <property type="entry name" value="5-AMINO-6-(5-PHOSPHO-D-RIBITYLAMINO)URACIL PHOSPHATASE YBJI-RELATED"/>
    <property type="match status" value="1"/>
</dbReference>
<dbReference type="GO" id="GO:0000287">
    <property type="term" value="F:magnesium ion binding"/>
    <property type="evidence" value="ECO:0007669"/>
    <property type="project" value="TreeGrafter"/>
</dbReference>
<dbReference type="OrthoDB" id="1650327at2"/>
<dbReference type="PATRIC" id="fig|1423788.3.peg.2704"/>
<gene>
    <name evidence="1" type="ORF">FC78_GL002633</name>
</gene>
<evidence type="ECO:0000313" key="2">
    <source>
        <dbReference type="Proteomes" id="UP000051515"/>
    </source>
</evidence>
<dbReference type="EMBL" id="AZDY01000038">
    <property type="protein sequence ID" value="KRK82622.1"/>
    <property type="molecule type" value="Genomic_DNA"/>
</dbReference>
<proteinExistence type="predicted"/>